<dbReference type="Gene3D" id="3.40.1110.10">
    <property type="entry name" value="Calcium-transporting ATPase, cytoplasmic domain N"/>
    <property type="match status" value="1"/>
</dbReference>
<keyword evidence="10" id="KW-0067">ATP-binding</keyword>
<dbReference type="GO" id="GO:0005524">
    <property type="term" value="F:ATP binding"/>
    <property type="evidence" value="ECO:0007669"/>
    <property type="project" value="UniProtKB-UniRule"/>
</dbReference>
<dbReference type="EC" id="7.2.2.21" evidence="8"/>
<keyword evidence="5" id="KW-1278">Translocase</keyword>
<dbReference type="PRINTS" id="PR00119">
    <property type="entry name" value="CATATPASE"/>
</dbReference>
<dbReference type="SUPFAM" id="SSF56784">
    <property type="entry name" value="HAD-like"/>
    <property type="match status" value="1"/>
</dbReference>
<dbReference type="SUPFAM" id="SSF81653">
    <property type="entry name" value="Calcium ATPase, transduction domain A"/>
    <property type="match status" value="1"/>
</dbReference>
<dbReference type="Pfam" id="PF00702">
    <property type="entry name" value="Hydrolase"/>
    <property type="match status" value="1"/>
</dbReference>
<dbReference type="InterPro" id="IPR051014">
    <property type="entry name" value="Cation_Transport_ATPase_IB"/>
</dbReference>
<comment type="similarity">
    <text evidence="2 10">Belongs to the cation transport ATPase (P-type) (TC 3.A.3) family. Type IB subfamily.</text>
</comment>
<comment type="caution">
    <text evidence="12">The sequence shown here is derived from an EMBL/GenBank/DDBJ whole genome shotgun (WGS) entry which is preliminary data.</text>
</comment>
<evidence type="ECO:0000256" key="3">
    <source>
        <dbReference type="ARBA" id="ARBA00022539"/>
    </source>
</evidence>
<evidence type="ECO:0000256" key="5">
    <source>
        <dbReference type="ARBA" id="ARBA00022967"/>
    </source>
</evidence>
<evidence type="ECO:0000256" key="6">
    <source>
        <dbReference type="ARBA" id="ARBA00022989"/>
    </source>
</evidence>
<evidence type="ECO:0000313" key="12">
    <source>
        <dbReference type="EMBL" id="HIY26139.1"/>
    </source>
</evidence>
<dbReference type="PANTHER" id="PTHR48085">
    <property type="entry name" value="CADMIUM/ZINC-TRANSPORTING ATPASE HMA2-RELATED"/>
    <property type="match status" value="1"/>
</dbReference>
<keyword evidence="6" id="KW-1133">Transmembrane helix</keyword>
<dbReference type="Gene3D" id="3.40.50.1000">
    <property type="entry name" value="HAD superfamily/HAD-like"/>
    <property type="match status" value="1"/>
</dbReference>
<name>A0A9D2C0D1_9FIRM</name>
<accession>A0A9D2C0D1</accession>
<dbReference type="InterPro" id="IPR036412">
    <property type="entry name" value="HAD-like_sf"/>
</dbReference>
<dbReference type="SFLD" id="SFLDF00027">
    <property type="entry name" value="p-type_atpase"/>
    <property type="match status" value="1"/>
</dbReference>
<dbReference type="InterPro" id="IPR001757">
    <property type="entry name" value="P_typ_ATPase"/>
</dbReference>
<reference evidence="12" key="1">
    <citation type="journal article" date="2021" name="PeerJ">
        <title>Extensive microbial diversity within the chicken gut microbiome revealed by metagenomics and culture.</title>
        <authorList>
            <person name="Gilroy R."/>
            <person name="Ravi A."/>
            <person name="Getino M."/>
            <person name="Pursley I."/>
            <person name="Horton D.L."/>
            <person name="Alikhan N.F."/>
            <person name="Baker D."/>
            <person name="Gharbi K."/>
            <person name="Hall N."/>
            <person name="Watson M."/>
            <person name="Adriaenssens E.M."/>
            <person name="Foster-Nyarko E."/>
            <person name="Jarju S."/>
            <person name="Secka A."/>
            <person name="Antonio M."/>
            <person name="Oren A."/>
            <person name="Chaudhuri R.R."/>
            <person name="La Ragione R."/>
            <person name="Hildebrand F."/>
            <person name="Pallen M.J."/>
        </authorList>
    </citation>
    <scope>NUCLEOTIDE SEQUENCE</scope>
    <source>
        <strain evidence="12">1282</strain>
    </source>
</reference>
<dbReference type="InterPro" id="IPR023214">
    <property type="entry name" value="HAD_sf"/>
</dbReference>
<evidence type="ECO:0000256" key="8">
    <source>
        <dbReference type="ARBA" id="ARBA00039103"/>
    </source>
</evidence>
<proteinExistence type="inferred from homology"/>
<evidence type="ECO:0000256" key="7">
    <source>
        <dbReference type="ARBA" id="ARBA00023136"/>
    </source>
</evidence>
<dbReference type="InterPro" id="IPR023299">
    <property type="entry name" value="ATPase_P-typ_cyto_dom_N"/>
</dbReference>
<dbReference type="InterPro" id="IPR018303">
    <property type="entry name" value="ATPase_P-typ_P_site"/>
</dbReference>
<dbReference type="Pfam" id="PF00122">
    <property type="entry name" value="E1-E2_ATPase"/>
    <property type="match status" value="1"/>
</dbReference>
<dbReference type="NCBIfam" id="TIGR01494">
    <property type="entry name" value="ATPase_P-type"/>
    <property type="match status" value="1"/>
</dbReference>
<dbReference type="AlphaFoldDB" id="A0A9D2C0D1"/>
<dbReference type="PROSITE" id="PS00154">
    <property type="entry name" value="ATPASE_E1_E2"/>
    <property type="match status" value="1"/>
</dbReference>
<dbReference type="InterPro" id="IPR008250">
    <property type="entry name" value="ATPase_P-typ_transduc_dom_A_sf"/>
</dbReference>
<evidence type="ECO:0000256" key="9">
    <source>
        <dbReference type="ARBA" id="ARBA00049338"/>
    </source>
</evidence>
<gene>
    <name evidence="12" type="ORF">H9838_03090</name>
</gene>
<keyword evidence="10" id="KW-0547">Nucleotide-binding</keyword>
<evidence type="ECO:0000256" key="4">
    <source>
        <dbReference type="ARBA" id="ARBA00022692"/>
    </source>
</evidence>
<dbReference type="InterPro" id="IPR027256">
    <property type="entry name" value="P-typ_ATPase_IB"/>
</dbReference>
<dbReference type="PANTHER" id="PTHR48085:SF5">
    <property type="entry name" value="CADMIUM_ZINC-TRANSPORTING ATPASE HMA4-RELATED"/>
    <property type="match status" value="1"/>
</dbReference>
<dbReference type="Proteomes" id="UP000823915">
    <property type="component" value="Unassembled WGS sequence"/>
</dbReference>
<keyword evidence="7" id="KW-0472">Membrane</keyword>
<evidence type="ECO:0000256" key="1">
    <source>
        <dbReference type="ARBA" id="ARBA00004141"/>
    </source>
</evidence>
<evidence type="ECO:0000256" key="10">
    <source>
        <dbReference type="RuleBase" id="RU362081"/>
    </source>
</evidence>
<dbReference type="NCBIfam" id="TIGR01525">
    <property type="entry name" value="ATPase-IB_hvy"/>
    <property type="match status" value="1"/>
</dbReference>
<dbReference type="InterPro" id="IPR059000">
    <property type="entry name" value="ATPase_P-type_domA"/>
</dbReference>
<comment type="catalytic activity">
    <reaction evidence="9">
        <text>Cd(2+)(in) + ATP + H2O = Cd(2+)(out) + ADP + phosphate + H(+)</text>
        <dbReference type="Rhea" id="RHEA:12132"/>
        <dbReference type="ChEBI" id="CHEBI:15377"/>
        <dbReference type="ChEBI" id="CHEBI:15378"/>
        <dbReference type="ChEBI" id="CHEBI:30616"/>
        <dbReference type="ChEBI" id="CHEBI:43474"/>
        <dbReference type="ChEBI" id="CHEBI:48775"/>
        <dbReference type="ChEBI" id="CHEBI:456216"/>
        <dbReference type="EC" id="7.2.2.21"/>
    </reaction>
</comment>
<dbReference type="SFLD" id="SFLDS00003">
    <property type="entry name" value="Haloacid_Dehalogenase"/>
    <property type="match status" value="1"/>
</dbReference>
<evidence type="ECO:0000313" key="13">
    <source>
        <dbReference type="Proteomes" id="UP000823915"/>
    </source>
</evidence>
<dbReference type="EMBL" id="DXDU01000050">
    <property type="protein sequence ID" value="HIY26139.1"/>
    <property type="molecule type" value="Genomic_DNA"/>
</dbReference>
<evidence type="ECO:0000259" key="11">
    <source>
        <dbReference type="Pfam" id="PF00122"/>
    </source>
</evidence>
<keyword evidence="4" id="KW-0812">Transmembrane</keyword>
<evidence type="ECO:0000256" key="2">
    <source>
        <dbReference type="ARBA" id="ARBA00006024"/>
    </source>
</evidence>
<dbReference type="Gene3D" id="2.70.150.10">
    <property type="entry name" value="Calcium-transporting ATPase, cytoplasmic transduction domain A"/>
    <property type="match status" value="1"/>
</dbReference>
<dbReference type="InterPro" id="IPR044492">
    <property type="entry name" value="P_typ_ATPase_HD_dom"/>
</dbReference>
<organism evidence="12 13">
    <name type="scientific">Candidatus Acutalibacter pullistercoris</name>
    <dbReference type="NCBI Taxonomy" id="2838418"/>
    <lineage>
        <taxon>Bacteria</taxon>
        <taxon>Bacillati</taxon>
        <taxon>Bacillota</taxon>
        <taxon>Clostridia</taxon>
        <taxon>Eubacteriales</taxon>
        <taxon>Acutalibacteraceae</taxon>
        <taxon>Acutalibacter</taxon>
    </lineage>
</organism>
<dbReference type="GO" id="GO:0046872">
    <property type="term" value="F:metal ion binding"/>
    <property type="evidence" value="ECO:0007669"/>
    <property type="project" value="UniProtKB-KW"/>
</dbReference>
<protein>
    <recommendedName>
        <fullName evidence="8">Cd(2+)-exporting ATPase</fullName>
        <ecNumber evidence="8">7.2.2.21</ecNumber>
    </recommendedName>
</protein>
<keyword evidence="3" id="KW-0104">Cadmium</keyword>
<keyword evidence="10" id="KW-1003">Cell membrane</keyword>
<sequence length="702" mass="75674">MRGKIVHESRGRLRLQLAQKSLSLRQADLLEAWVKAQPWAVEAVVHERTGCLILRYTGDRAVAVNALARFSWEAAEETVSLPEHSLRELNRQFQERLVGKVAWKAFSRLFLPAPVRAAQAVWHMAPFLRKGLRCLVRGKLKVELLDALSIGISACRRNFGTAGMVMFLLEIGELLEDWTRKKSVADLAESLSLHVDRVWLQSSAGEVLTPIAQVKPGDRVLVRAGGVIPLDGVVAEGEVTVNQASLTGESVPVAKTPGGAVYAGTVVEEGECVLEVKQATGQGRYDQIVEMIQRSEQMKSAAEAKASNLADRLVPYTFAGSLLSLVLTRNVTRALSVLMVDFSCALKLAMPLAVLSAMREAGREHITVKGGKFLEAVAKADTIVFDKTGTLTHACPRVAKIVPFGGKGEAEMLRLAACLEEHFPHSMANAVVEEARRRGLRHEERHAKVEYLVAHGIASSVDGEQVRIGSAHFIFEDEKAVIPQGEQEKFDSLPPEYSQLYLAIDGELAAVLCISDPLRQEAKEVLAALRGLGVEKAVMLTGDSPRTAAAIAQEVGVDGFQAGVLPADKAEFVASLRREGHTVLMVGDGINDSPALSEADAGIAISDGAAIAREIADITIAADSLWELVRLRQLAMALMNRIQNNYRFVIGFNGALIGLGIVGILPPATSAMLHNLSTLGVSLHSMSALPVAGQATKVLKDL</sequence>
<comment type="subcellular location">
    <subcellularLocation>
        <location evidence="10">Cell membrane</location>
    </subcellularLocation>
    <subcellularLocation>
        <location evidence="1">Membrane</location>
        <topology evidence="1">Multi-pass membrane protein</topology>
    </subcellularLocation>
</comment>
<dbReference type="SFLD" id="SFLDG00002">
    <property type="entry name" value="C1.7:_P-type_atpase_like"/>
    <property type="match status" value="1"/>
</dbReference>
<dbReference type="GO" id="GO:0008551">
    <property type="term" value="F:P-type cadmium transporter activity"/>
    <property type="evidence" value="ECO:0007669"/>
    <property type="project" value="UniProtKB-EC"/>
</dbReference>
<feature type="domain" description="P-type ATPase A" evidence="11">
    <location>
        <begin position="196"/>
        <end position="293"/>
    </location>
</feature>
<dbReference type="GO" id="GO:0005886">
    <property type="term" value="C:plasma membrane"/>
    <property type="evidence" value="ECO:0007669"/>
    <property type="project" value="UniProtKB-SubCell"/>
</dbReference>
<dbReference type="GO" id="GO:0016887">
    <property type="term" value="F:ATP hydrolysis activity"/>
    <property type="evidence" value="ECO:0007669"/>
    <property type="project" value="InterPro"/>
</dbReference>
<keyword evidence="10" id="KW-0479">Metal-binding</keyword>
<reference evidence="12" key="2">
    <citation type="submission" date="2021-04" db="EMBL/GenBank/DDBJ databases">
        <authorList>
            <person name="Gilroy R."/>
        </authorList>
    </citation>
    <scope>NUCLEOTIDE SEQUENCE</scope>
    <source>
        <strain evidence="12">1282</strain>
    </source>
</reference>